<organism evidence="9 10">
    <name type="scientific">Cotesia glomerata</name>
    <name type="common">Lepidopteran parasitic wasp</name>
    <name type="synonym">Apanteles glomeratus</name>
    <dbReference type="NCBI Taxonomy" id="32391"/>
    <lineage>
        <taxon>Eukaryota</taxon>
        <taxon>Metazoa</taxon>
        <taxon>Ecdysozoa</taxon>
        <taxon>Arthropoda</taxon>
        <taxon>Hexapoda</taxon>
        <taxon>Insecta</taxon>
        <taxon>Pterygota</taxon>
        <taxon>Neoptera</taxon>
        <taxon>Endopterygota</taxon>
        <taxon>Hymenoptera</taxon>
        <taxon>Apocrita</taxon>
        <taxon>Ichneumonoidea</taxon>
        <taxon>Braconidae</taxon>
        <taxon>Microgastrinae</taxon>
        <taxon>Cotesia</taxon>
    </lineage>
</organism>
<dbReference type="EMBL" id="JAHXZJ010002982">
    <property type="protein sequence ID" value="KAH0535837.1"/>
    <property type="molecule type" value="Genomic_DNA"/>
</dbReference>
<dbReference type="GO" id="GO:0005460">
    <property type="term" value="F:UDP-glucose transmembrane transporter activity"/>
    <property type="evidence" value="ECO:0007669"/>
    <property type="project" value="TreeGrafter"/>
</dbReference>
<accession>A0AAV7HZM9</accession>
<dbReference type="AlphaFoldDB" id="A0AAV7HZM9"/>
<keyword evidence="7 8" id="KW-0472">Membrane</keyword>
<comment type="caution">
    <text evidence="9">The sequence shown here is derived from an EMBL/GenBank/DDBJ whole genome shotgun (WGS) entry which is preliminary data.</text>
</comment>
<comment type="similarity">
    <text evidence="2">Belongs to the nucleotide-sugar transporter family. SLC35B subfamily.</text>
</comment>
<feature type="transmembrane region" description="Helical" evidence="8">
    <location>
        <begin position="136"/>
        <end position="154"/>
    </location>
</feature>
<dbReference type="PANTHER" id="PTHR10778">
    <property type="entry name" value="SOLUTE CARRIER FAMILY 35 MEMBER B"/>
    <property type="match status" value="1"/>
</dbReference>
<keyword evidence="6 8" id="KW-1133">Transmembrane helix</keyword>
<dbReference type="InterPro" id="IPR037185">
    <property type="entry name" value="EmrE-like"/>
</dbReference>
<feature type="transmembrane region" description="Helical" evidence="8">
    <location>
        <begin position="207"/>
        <end position="224"/>
    </location>
</feature>
<evidence type="ECO:0000256" key="3">
    <source>
        <dbReference type="ARBA" id="ARBA00022448"/>
    </source>
</evidence>
<keyword evidence="3" id="KW-0813">Transport</keyword>
<gene>
    <name evidence="9" type="ORF">KQX54_019632</name>
</gene>
<protein>
    <recommendedName>
        <fullName evidence="11">Solute carrier family 35 member B1</fullName>
    </recommendedName>
</protein>
<keyword evidence="5" id="KW-0256">Endoplasmic reticulum</keyword>
<name>A0AAV7HZM9_COTGL</name>
<dbReference type="GO" id="GO:0000139">
    <property type="term" value="C:Golgi membrane"/>
    <property type="evidence" value="ECO:0007669"/>
    <property type="project" value="TreeGrafter"/>
</dbReference>
<dbReference type="Proteomes" id="UP000826195">
    <property type="component" value="Unassembled WGS sequence"/>
</dbReference>
<feature type="transmembrane region" description="Helical" evidence="8">
    <location>
        <begin position="236"/>
        <end position="255"/>
    </location>
</feature>
<evidence type="ECO:0000313" key="10">
    <source>
        <dbReference type="Proteomes" id="UP000826195"/>
    </source>
</evidence>
<reference evidence="9 10" key="1">
    <citation type="journal article" date="2021" name="J. Hered.">
        <title>A chromosome-level genome assembly of the parasitoid wasp, Cotesia glomerata (Hymenoptera: Braconidae).</title>
        <authorList>
            <person name="Pinto B.J."/>
            <person name="Weis J.J."/>
            <person name="Gamble T."/>
            <person name="Ode P.J."/>
            <person name="Paul R."/>
            <person name="Zaspel J.M."/>
        </authorList>
    </citation>
    <scope>NUCLEOTIDE SEQUENCE [LARGE SCALE GENOMIC DNA]</scope>
    <source>
        <strain evidence="9">CgM1</strain>
    </source>
</reference>
<evidence type="ECO:0000256" key="8">
    <source>
        <dbReference type="SAM" id="Phobius"/>
    </source>
</evidence>
<evidence type="ECO:0008006" key="11">
    <source>
        <dbReference type="Google" id="ProtNLM"/>
    </source>
</evidence>
<sequence length="322" mass="36440">MTSNSSTRLIICALGIFVCYFYFGMLQEKITRGVYGDEKNSEKFTYMFSLVFFQCVVNYVFSKFLLLTVMKENDDSTKTVYYAFAALTYLLGMVSSNMALSYVSYPTQVVGKSAKPIPVMLLGVLLGKKSYSMRKYLFTFMIVAGVILFMFKDGKSAPEKQSEQTGFGGELLIFLSLMMDGFTSAAQERMRAEHKSSSGHMMMNMNFWSMVFSGTVIALSGEMFEFVKFVQRHPNSLFHIMSFSMAGALGQFFIFRTVSEFGPLPCSIITTTRKFFTVLSSVLLFGNTLIPRQWLGTFIVFTALFLDALYSRNKNVKKDDSK</sequence>
<evidence type="ECO:0000313" key="9">
    <source>
        <dbReference type="EMBL" id="KAH0535837.1"/>
    </source>
</evidence>
<dbReference type="SUPFAM" id="SSF103481">
    <property type="entry name" value="Multidrug resistance efflux transporter EmrE"/>
    <property type="match status" value="2"/>
</dbReference>
<feature type="transmembrane region" description="Helical" evidence="8">
    <location>
        <begin position="81"/>
        <end position="105"/>
    </location>
</feature>
<keyword evidence="4 8" id="KW-0812">Transmembrane</keyword>
<dbReference type="Gene3D" id="1.10.3730.20">
    <property type="match status" value="1"/>
</dbReference>
<evidence type="ECO:0000256" key="4">
    <source>
        <dbReference type="ARBA" id="ARBA00022692"/>
    </source>
</evidence>
<feature type="transmembrane region" description="Helical" evidence="8">
    <location>
        <begin position="44"/>
        <end position="61"/>
    </location>
</feature>
<keyword evidence="10" id="KW-1185">Reference proteome</keyword>
<comment type="subcellular location">
    <subcellularLocation>
        <location evidence="1">Endoplasmic reticulum membrane</location>
        <topology evidence="1">Multi-pass membrane protein</topology>
    </subcellularLocation>
</comment>
<evidence type="ECO:0000256" key="1">
    <source>
        <dbReference type="ARBA" id="ARBA00004477"/>
    </source>
</evidence>
<evidence type="ECO:0000256" key="6">
    <source>
        <dbReference type="ARBA" id="ARBA00022989"/>
    </source>
</evidence>
<dbReference type="GO" id="GO:0005789">
    <property type="term" value="C:endoplasmic reticulum membrane"/>
    <property type="evidence" value="ECO:0007669"/>
    <property type="project" value="UniProtKB-SubCell"/>
</dbReference>
<evidence type="ECO:0000256" key="7">
    <source>
        <dbReference type="ARBA" id="ARBA00023136"/>
    </source>
</evidence>
<proteinExistence type="inferred from homology"/>
<feature type="transmembrane region" description="Helical" evidence="8">
    <location>
        <begin position="6"/>
        <end position="23"/>
    </location>
</feature>
<dbReference type="InterPro" id="IPR013657">
    <property type="entry name" value="SCL35B1-4/HUT1"/>
</dbReference>
<dbReference type="Pfam" id="PF08449">
    <property type="entry name" value="UAA"/>
    <property type="match status" value="1"/>
</dbReference>
<dbReference type="PANTHER" id="PTHR10778:SF10">
    <property type="entry name" value="SOLUTE CARRIER FAMILY 35 MEMBER B1"/>
    <property type="match status" value="1"/>
</dbReference>
<evidence type="ECO:0000256" key="5">
    <source>
        <dbReference type="ARBA" id="ARBA00022824"/>
    </source>
</evidence>
<feature type="transmembrane region" description="Helical" evidence="8">
    <location>
        <begin position="292"/>
        <end position="310"/>
    </location>
</feature>
<dbReference type="GO" id="GO:0005459">
    <property type="term" value="F:UDP-galactose transmembrane transporter activity"/>
    <property type="evidence" value="ECO:0007669"/>
    <property type="project" value="TreeGrafter"/>
</dbReference>
<feature type="transmembrane region" description="Helical" evidence="8">
    <location>
        <begin position="166"/>
        <end position="186"/>
    </location>
</feature>
<evidence type="ECO:0000256" key="2">
    <source>
        <dbReference type="ARBA" id="ARBA00010694"/>
    </source>
</evidence>